<dbReference type="PANTHER" id="PTHR37423">
    <property type="entry name" value="SOLUBLE LYTIC MUREIN TRANSGLYCOSYLASE-RELATED"/>
    <property type="match status" value="1"/>
</dbReference>
<dbReference type="AlphaFoldDB" id="A0A6S6SBI5"/>
<feature type="compositionally biased region" description="Polar residues" evidence="2">
    <location>
        <begin position="153"/>
        <end position="172"/>
    </location>
</feature>
<protein>
    <recommendedName>
        <fullName evidence="3">Transglycosylase SLT domain-containing protein</fullName>
    </recommendedName>
</protein>
<dbReference type="Gene3D" id="3.40.50.300">
    <property type="entry name" value="P-loop containing nucleotide triphosphate hydrolases"/>
    <property type="match status" value="1"/>
</dbReference>
<dbReference type="InterPro" id="IPR008258">
    <property type="entry name" value="Transglycosylase_SLT_dom_1"/>
</dbReference>
<feature type="compositionally biased region" description="Polar residues" evidence="2">
    <location>
        <begin position="326"/>
        <end position="340"/>
    </location>
</feature>
<dbReference type="InterPro" id="IPR027417">
    <property type="entry name" value="P-loop_NTPase"/>
</dbReference>
<feature type="compositionally biased region" description="Low complexity" evidence="2">
    <location>
        <begin position="188"/>
        <end position="198"/>
    </location>
</feature>
<evidence type="ECO:0000256" key="2">
    <source>
        <dbReference type="SAM" id="MobiDB-lite"/>
    </source>
</evidence>
<evidence type="ECO:0000259" key="3">
    <source>
        <dbReference type="Pfam" id="PF01464"/>
    </source>
</evidence>
<accession>A0A6S6SBI5</accession>
<name>A0A6S6SBI5_9BACT</name>
<feature type="region of interest" description="Disordered" evidence="2">
    <location>
        <begin position="104"/>
        <end position="255"/>
    </location>
</feature>
<dbReference type="Pfam" id="PF01464">
    <property type="entry name" value="SLT"/>
    <property type="match status" value="1"/>
</dbReference>
<dbReference type="Gene3D" id="1.10.530.10">
    <property type="match status" value="1"/>
</dbReference>
<dbReference type="PANTHER" id="PTHR37423:SF2">
    <property type="entry name" value="MEMBRANE-BOUND LYTIC MUREIN TRANSGLYCOSYLASE C"/>
    <property type="match status" value="1"/>
</dbReference>
<organism evidence="4">
    <name type="scientific">uncultured Campylobacterales bacterium</name>
    <dbReference type="NCBI Taxonomy" id="352960"/>
    <lineage>
        <taxon>Bacteria</taxon>
        <taxon>Pseudomonadati</taxon>
        <taxon>Campylobacterota</taxon>
        <taxon>Epsilonproteobacteria</taxon>
        <taxon>Campylobacterales</taxon>
        <taxon>environmental samples</taxon>
    </lineage>
</organism>
<gene>
    <name evidence="4" type="ORF">HELGO_WM10635</name>
</gene>
<feature type="compositionally biased region" description="Basic and acidic residues" evidence="2">
    <location>
        <begin position="143"/>
        <end position="152"/>
    </location>
</feature>
<evidence type="ECO:0000313" key="4">
    <source>
        <dbReference type="EMBL" id="CAA6800055.1"/>
    </source>
</evidence>
<feature type="compositionally biased region" description="Polar residues" evidence="2">
    <location>
        <begin position="199"/>
        <end position="210"/>
    </location>
</feature>
<feature type="region of interest" description="Disordered" evidence="2">
    <location>
        <begin position="983"/>
        <end position="1008"/>
    </location>
</feature>
<dbReference type="SUPFAM" id="SSF53955">
    <property type="entry name" value="Lysozyme-like"/>
    <property type="match status" value="1"/>
</dbReference>
<sequence length="1211" mass="135829">MLTLLAFMGGAFFLSSLFKGKSLEGMGKVNIEEESEIDEEELLYNIGDQASEENDDAFANTDELSEEETQDLLYKMGDQASEGNDNAFANTDELTQNQLQDLLATSGISPEVERSSATPKPIIKEEPEPQTPEEPQAPKLKVPKLDITKDKATVSQGSIYSKTSQKNLTQDMLSGRPKQESQKPKKQPTPQNKTAQQKAQIQNQAPSPTKLTRKQTDEEFEQELKKRINKRKQYENKKEQEYKQQQAEKRKTEQEYKEYQKEMVKKYPSMSKEQKQQILAEYNKSQKLYEQQLAQQNLQAQQQQNRQEQQRKQNYQNKPTSKLRPKTSSNNTNHLKQYTTKNHKKAQQSNNRVTDVRKISSKGLKRLNKYEKDVIKASNKYNLDKNLVKGLMYQESIHLAVLKNKDEKTIKSSAGAVGVMQFMPPTARDMNLVVNDNTDERTNSSKAINAGGRYLSILSKRYNGNNVKALAAYNWGMGNVDNKTTAQILASAPLETRKYISRVLGYKAFLDSQPDNPRIASYYKKGHAYKAEKFNKLVEDGLLSKENLEALEKTYNVKIIGTPFLEESAGKTASYIPADESPLGQDLGKDIILYDNLRGEKTQAPVNYEISHELRHKINATEGRKVASETEVYLGLVNEGLIGQRDFQGRFIKDQDGNVTGNTALSLEQRQDAKRYLKDHKIEQRTKEMLREKDLMVQGDSNTAKTKRGLTGGAVNTYFTFKGLKDLVGDVHPISRLAEKAEKAFLDTAEKIARKDESQIFSWYEQKEIQEEASNKVLTDLSHRLEQSADKIYRSSLSKEATAEYEKVQVDMAEASGVIDIIEANWNLGTHLLKNAKSWSLEGTLAGTSEAALPGVVGFKAAAKATTLLSKIKYGMGSGAIHGVTVDPLSQFSQEIAKGEDYDKALELTLKQIPMSIALGASIGSVGGAISRNRNIDTAIENMNDASNPLSPFERQLVSELTQDAINTSNNSITMGSVTQVAQNSAKLDTNQDEEESSSTTKITPQTLNPTEAELRAAGLPANKTELVAKLDKLLVEIGDDPEMVKLQEARVRNTEAGNRLLEINRKIQQQQAQDRDTGVVNNENYLNNVPKPQRSVEKAITLLKDDITSQIKKTTAVSNPKVYDVVGLHGIGKTTILSKRDDFKNTDLEPHLNGVHINYDRAKTWLPTDHTSEYLTKLNKTMVETHLDLAVNQKRNVFFENTNPTKNNNE</sequence>
<dbReference type="CDD" id="cd00254">
    <property type="entry name" value="LT-like"/>
    <property type="match status" value="1"/>
</dbReference>
<dbReference type="InterPro" id="IPR023346">
    <property type="entry name" value="Lysozyme-like_dom_sf"/>
</dbReference>
<feature type="compositionally biased region" description="Low complexity" evidence="2">
    <location>
        <begin position="297"/>
        <end position="318"/>
    </location>
</feature>
<feature type="region of interest" description="Disordered" evidence="2">
    <location>
        <begin position="297"/>
        <end position="351"/>
    </location>
</feature>
<feature type="compositionally biased region" description="Polar residues" evidence="2">
    <location>
        <begin position="998"/>
        <end position="1008"/>
    </location>
</feature>
<feature type="compositionally biased region" description="Basic and acidic residues" evidence="2">
    <location>
        <begin position="214"/>
        <end position="255"/>
    </location>
</feature>
<dbReference type="EMBL" id="CACVAW010000002">
    <property type="protein sequence ID" value="CAA6800055.1"/>
    <property type="molecule type" value="Genomic_DNA"/>
</dbReference>
<feature type="region of interest" description="Disordered" evidence="2">
    <location>
        <begin position="48"/>
        <end position="69"/>
    </location>
</feature>
<proteinExistence type="inferred from homology"/>
<feature type="domain" description="Transglycosylase SLT" evidence="3">
    <location>
        <begin position="374"/>
        <end position="484"/>
    </location>
</feature>
<evidence type="ECO:0000256" key="1">
    <source>
        <dbReference type="ARBA" id="ARBA00007734"/>
    </source>
</evidence>
<comment type="similarity">
    <text evidence="1">Belongs to the transglycosylase Slt family.</text>
</comment>
<reference evidence="4" key="1">
    <citation type="submission" date="2020-01" db="EMBL/GenBank/DDBJ databases">
        <authorList>
            <person name="Meier V. D."/>
            <person name="Meier V D."/>
        </authorList>
    </citation>
    <scope>NUCLEOTIDE SEQUENCE</scope>
    <source>
        <strain evidence="4">HLG_WM_MAG_12</strain>
    </source>
</reference>